<dbReference type="EMBL" id="JBEDUW010000002">
    <property type="protein sequence ID" value="KAK9943500.1"/>
    <property type="molecule type" value="Genomic_DNA"/>
</dbReference>
<evidence type="ECO:0000256" key="1">
    <source>
        <dbReference type="SAM" id="MobiDB-lite"/>
    </source>
</evidence>
<gene>
    <name evidence="2" type="ORF">M0R45_009106</name>
</gene>
<keyword evidence="3" id="KW-1185">Reference proteome</keyword>
<dbReference type="Proteomes" id="UP001457282">
    <property type="component" value="Unassembled WGS sequence"/>
</dbReference>
<protein>
    <submittedName>
        <fullName evidence="2">Uncharacterized protein</fullName>
    </submittedName>
</protein>
<feature type="region of interest" description="Disordered" evidence="1">
    <location>
        <begin position="127"/>
        <end position="160"/>
    </location>
</feature>
<reference evidence="2 3" key="1">
    <citation type="journal article" date="2023" name="G3 (Bethesda)">
        <title>A chromosome-length genome assembly and annotation of blackberry (Rubus argutus, cv. 'Hillquist').</title>
        <authorList>
            <person name="Bruna T."/>
            <person name="Aryal R."/>
            <person name="Dudchenko O."/>
            <person name="Sargent D.J."/>
            <person name="Mead D."/>
            <person name="Buti M."/>
            <person name="Cavallini A."/>
            <person name="Hytonen T."/>
            <person name="Andres J."/>
            <person name="Pham M."/>
            <person name="Weisz D."/>
            <person name="Mascagni F."/>
            <person name="Usai G."/>
            <person name="Natali L."/>
            <person name="Bassil N."/>
            <person name="Fernandez G.E."/>
            <person name="Lomsadze A."/>
            <person name="Armour M."/>
            <person name="Olukolu B."/>
            <person name="Poorten T."/>
            <person name="Britton C."/>
            <person name="Davik J."/>
            <person name="Ashrafi H."/>
            <person name="Aiden E.L."/>
            <person name="Borodovsky M."/>
            <person name="Worthington M."/>
        </authorList>
    </citation>
    <scope>NUCLEOTIDE SEQUENCE [LARGE SCALE GENOMIC DNA]</scope>
    <source>
        <strain evidence="2">PI 553951</strain>
    </source>
</reference>
<dbReference type="AlphaFoldDB" id="A0AAW1Y629"/>
<feature type="compositionally biased region" description="Low complexity" evidence="1">
    <location>
        <begin position="130"/>
        <end position="141"/>
    </location>
</feature>
<evidence type="ECO:0000313" key="2">
    <source>
        <dbReference type="EMBL" id="KAK9943500.1"/>
    </source>
</evidence>
<accession>A0AAW1Y629</accession>
<comment type="caution">
    <text evidence="2">The sequence shown here is derived from an EMBL/GenBank/DDBJ whole genome shotgun (WGS) entry which is preliminary data.</text>
</comment>
<proteinExistence type="predicted"/>
<sequence>MLLPCFLTMPSSTVSSFMPSSMPLPSLSILHSPHHRPPLTMTEPIFFFNPSIHSAITHNNSHTSNHHLAATMPKPVHSKYPTINNIQTKSTTCLKPMVGIPQPPWLFHEAQVSRGRALSEPTAVLHYRQSSSSPSSCPSSRSADEPRLTPRHRFPHRCLEPKPARILSLPSIPCSASRRSTKHRLSS</sequence>
<organism evidence="2 3">
    <name type="scientific">Rubus argutus</name>
    <name type="common">Southern blackberry</name>
    <dbReference type="NCBI Taxonomy" id="59490"/>
    <lineage>
        <taxon>Eukaryota</taxon>
        <taxon>Viridiplantae</taxon>
        <taxon>Streptophyta</taxon>
        <taxon>Embryophyta</taxon>
        <taxon>Tracheophyta</taxon>
        <taxon>Spermatophyta</taxon>
        <taxon>Magnoliopsida</taxon>
        <taxon>eudicotyledons</taxon>
        <taxon>Gunneridae</taxon>
        <taxon>Pentapetalae</taxon>
        <taxon>rosids</taxon>
        <taxon>fabids</taxon>
        <taxon>Rosales</taxon>
        <taxon>Rosaceae</taxon>
        <taxon>Rosoideae</taxon>
        <taxon>Rosoideae incertae sedis</taxon>
        <taxon>Rubus</taxon>
    </lineage>
</organism>
<evidence type="ECO:0000313" key="3">
    <source>
        <dbReference type="Proteomes" id="UP001457282"/>
    </source>
</evidence>
<name>A0AAW1Y629_RUBAR</name>